<keyword evidence="1" id="KW-0472">Membrane</keyword>
<evidence type="ECO:0000313" key="3">
    <source>
        <dbReference type="Proteomes" id="UP000242814"/>
    </source>
</evidence>
<dbReference type="VEuPathDB" id="FungiDB:PABG_06920"/>
<evidence type="ECO:0000256" key="1">
    <source>
        <dbReference type="SAM" id="Phobius"/>
    </source>
</evidence>
<name>A0A1D2J4J6_PARBR</name>
<protein>
    <submittedName>
        <fullName evidence="2">Uncharacterized protein</fullName>
    </submittedName>
</protein>
<gene>
    <name evidence="2" type="ORF">ACO22_07477</name>
</gene>
<organism evidence="2 3">
    <name type="scientific">Paracoccidioides brasiliensis</name>
    <dbReference type="NCBI Taxonomy" id="121759"/>
    <lineage>
        <taxon>Eukaryota</taxon>
        <taxon>Fungi</taxon>
        <taxon>Dikarya</taxon>
        <taxon>Ascomycota</taxon>
        <taxon>Pezizomycotina</taxon>
        <taxon>Eurotiomycetes</taxon>
        <taxon>Eurotiomycetidae</taxon>
        <taxon>Onygenales</taxon>
        <taxon>Ajellomycetaceae</taxon>
        <taxon>Paracoccidioides</taxon>
    </lineage>
</organism>
<keyword evidence="1" id="KW-0812">Transmembrane</keyword>
<sequence length="215" mass="22692">MPAMSFRPDVAEIPPRPLWDWVGMTHGQWANMGPILGLTGRGTLLTPSPPNWIFRCSVLGSRLPLLPDGYFGPSTFGLIATARPPFQSPAVPCIDAPRSSPAPPQHPFCRTGGTGGTLGGIGGTQWLASPHTPTHSGAETTTHPPCLLDRVGAFPPASVQPYEKPPHPTWIELASNSLLFNQTTPAPVAAQVMLLLLLLLAAACCAHLVTGDFAD</sequence>
<dbReference type="EMBL" id="LZYO01000543">
    <property type="protein sequence ID" value="ODH13221.1"/>
    <property type="molecule type" value="Genomic_DNA"/>
</dbReference>
<proteinExistence type="predicted"/>
<evidence type="ECO:0000313" key="2">
    <source>
        <dbReference type="EMBL" id="ODH13221.1"/>
    </source>
</evidence>
<keyword evidence="1" id="KW-1133">Transmembrane helix</keyword>
<dbReference type="AlphaFoldDB" id="A0A1D2J4J6"/>
<dbReference type="Proteomes" id="UP000242814">
    <property type="component" value="Unassembled WGS sequence"/>
</dbReference>
<comment type="caution">
    <text evidence="2">The sequence shown here is derived from an EMBL/GenBank/DDBJ whole genome shotgun (WGS) entry which is preliminary data.</text>
</comment>
<reference evidence="2 3" key="1">
    <citation type="submission" date="2016-06" db="EMBL/GenBank/DDBJ databases">
        <authorList>
            <person name="Kjaerup R.B."/>
            <person name="Dalgaard T.S."/>
            <person name="Juul-Madsen H.R."/>
        </authorList>
    </citation>
    <scope>NUCLEOTIDE SEQUENCE [LARGE SCALE GENOMIC DNA]</scope>
    <source>
        <strain evidence="2 3">Pb300</strain>
    </source>
</reference>
<dbReference type="VEuPathDB" id="FungiDB:PADG_06242"/>
<feature type="transmembrane region" description="Helical" evidence="1">
    <location>
        <begin position="188"/>
        <end position="209"/>
    </location>
</feature>
<accession>A0A1D2J4J6</accession>